<dbReference type="STRING" id="905079.L1IH18"/>
<reference evidence="5" key="2">
    <citation type="submission" date="2012-11" db="EMBL/GenBank/DDBJ databases">
        <authorList>
            <person name="Kuo A."/>
            <person name="Curtis B.A."/>
            <person name="Tanifuji G."/>
            <person name="Burki F."/>
            <person name="Gruber A."/>
            <person name="Irimia M."/>
            <person name="Maruyama S."/>
            <person name="Arias M.C."/>
            <person name="Ball S.G."/>
            <person name="Gile G.H."/>
            <person name="Hirakawa Y."/>
            <person name="Hopkins J.F."/>
            <person name="Rensing S.A."/>
            <person name="Schmutz J."/>
            <person name="Symeonidi A."/>
            <person name="Elias M."/>
            <person name="Eveleigh R.J."/>
            <person name="Herman E.K."/>
            <person name="Klute M.J."/>
            <person name="Nakayama T."/>
            <person name="Obornik M."/>
            <person name="Reyes-Prieto A."/>
            <person name="Armbrust E.V."/>
            <person name="Aves S.J."/>
            <person name="Beiko R.G."/>
            <person name="Coutinho P."/>
            <person name="Dacks J.B."/>
            <person name="Durnford D.G."/>
            <person name="Fast N.M."/>
            <person name="Green B.R."/>
            <person name="Grisdale C."/>
            <person name="Hempe F."/>
            <person name="Henrissat B."/>
            <person name="Hoppner M.P."/>
            <person name="Ishida K.-I."/>
            <person name="Kim E."/>
            <person name="Koreny L."/>
            <person name="Kroth P.G."/>
            <person name="Liu Y."/>
            <person name="Malik S.-B."/>
            <person name="Maier U.G."/>
            <person name="McRose D."/>
            <person name="Mock T."/>
            <person name="Neilson J.A."/>
            <person name="Onodera N.T."/>
            <person name="Poole A.M."/>
            <person name="Pritham E.J."/>
            <person name="Richards T.A."/>
            <person name="Rocap G."/>
            <person name="Roy S.W."/>
            <person name="Sarai C."/>
            <person name="Schaack S."/>
            <person name="Shirato S."/>
            <person name="Slamovits C.H."/>
            <person name="Spencer D.F."/>
            <person name="Suzuki S."/>
            <person name="Worden A.Z."/>
            <person name="Zauner S."/>
            <person name="Barry K."/>
            <person name="Bell C."/>
            <person name="Bharti A.K."/>
            <person name="Crow J.A."/>
            <person name="Grimwood J."/>
            <person name="Kramer R."/>
            <person name="Lindquist E."/>
            <person name="Lucas S."/>
            <person name="Salamov A."/>
            <person name="McFadden G.I."/>
            <person name="Lane C.E."/>
            <person name="Keeling P.J."/>
            <person name="Gray M.W."/>
            <person name="Grigoriev I.V."/>
            <person name="Archibald J.M."/>
        </authorList>
    </citation>
    <scope>NUCLEOTIDE SEQUENCE</scope>
    <source>
        <strain evidence="5">CCMP2712</strain>
    </source>
</reference>
<keyword evidence="1" id="KW-0677">Repeat</keyword>
<evidence type="ECO:0000259" key="2">
    <source>
        <dbReference type="Pfam" id="PF00626"/>
    </source>
</evidence>
<name>L1IH18_GUITC</name>
<dbReference type="AlphaFoldDB" id="L1IH18"/>
<feature type="domain" description="Gelsolin-like" evidence="2">
    <location>
        <begin position="74"/>
        <end position="150"/>
    </location>
</feature>
<proteinExistence type="predicted"/>
<reference evidence="3 5" key="1">
    <citation type="journal article" date="2012" name="Nature">
        <title>Algal genomes reveal evolutionary mosaicism and the fate of nucleomorphs.</title>
        <authorList>
            <consortium name="DOE Joint Genome Institute"/>
            <person name="Curtis B.A."/>
            <person name="Tanifuji G."/>
            <person name="Burki F."/>
            <person name="Gruber A."/>
            <person name="Irimia M."/>
            <person name="Maruyama S."/>
            <person name="Arias M.C."/>
            <person name="Ball S.G."/>
            <person name="Gile G.H."/>
            <person name="Hirakawa Y."/>
            <person name="Hopkins J.F."/>
            <person name="Kuo A."/>
            <person name="Rensing S.A."/>
            <person name="Schmutz J."/>
            <person name="Symeonidi A."/>
            <person name="Elias M."/>
            <person name="Eveleigh R.J."/>
            <person name="Herman E.K."/>
            <person name="Klute M.J."/>
            <person name="Nakayama T."/>
            <person name="Obornik M."/>
            <person name="Reyes-Prieto A."/>
            <person name="Armbrust E.V."/>
            <person name="Aves S.J."/>
            <person name="Beiko R.G."/>
            <person name="Coutinho P."/>
            <person name="Dacks J.B."/>
            <person name="Durnford D.G."/>
            <person name="Fast N.M."/>
            <person name="Green B.R."/>
            <person name="Grisdale C.J."/>
            <person name="Hempel F."/>
            <person name="Henrissat B."/>
            <person name="Hoppner M.P."/>
            <person name="Ishida K."/>
            <person name="Kim E."/>
            <person name="Koreny L."/>
            <person name="Kroth P.G."/>
            <person name="Liu Y."/>
            <person name="Malik S.B."/>
            <person name="Maier U.G."/>
            <person name="McRose D."/>
            <person name="Mock T."/>
            <person name="Neilson J.A."/>
            <person name="Onodera N.T."/>
            <person name="Poole A.M."/>
            <person name="Pritham E.J."/>
            <person name="Richards T.A."/>
            <person name="Rocap G."/>
            <person name="Roy S.W."/>
            <person name="Sarai C."/>
            <person name="Schaack S."/>
            <person name="Shirato S."/>
            <person name="Slamovits C.H."/>
            <person name="Spencer D.F."/>
            <person name="Suzuki S."/>
            <person name="Worden A.Z."/>
            <person name="Zauner S."/>
            <person name="Barry K."/>
            <person name="Bell C."/>
            <person name="Bharti A.K."/>
            <person name="Crow J.A."/>
            <person name="Grimwood J."/>
            <person name="Kramer R."/>
            <person name="Lindquist E."/>
            <person name="Lucas S."/>
            <person name="Salamov A."/>
            <person name="McFadden G.I."/>
            <person name="Lane C.E."/>
            <person name="Keeling P.J."/>
            <person name="Gray M.W."/>
            <person name="Grigoriev I.V."/>
            <person name="Archibald J.M."/>
        </authorList>
    </citation>
    <scope>NUCLEOTIDE SEQUENCE</scope>
    <source>
        <strain evidence="3 5">CCMP2712</strain>
    </source>
</reference>
<dbReference type="PRINTS" id="PR00597">
    <property type="entry name" value="GELSOLIN"/>
</dbReference>
<evidence type="ECO:0000313" key="5">
    <source>
        <dbReference type="Proteomes" id="UP000011087"/>
    </source>
</evidence>
<sequence>MLKAKKHTIADSNVEDIGSSIDKAQRMMAAKTEKEWENLIPVSRLAANLALRSGGSRTENDNPDFGIKRVPAEDYRKFYRGDSYILLYTYTDSETDSLRWNVHYWIGSESTADEYGVQVAAYKTVELDDLLGGAPVQYREMEGYESDLFLSYFGSGGVCPGSIQILEGGHASGFRKVEQQEFSPRLFWVRREAGVMLCSEVAMGLDSLNRGDCFLLDSGSKVFIYRGDESDPFEKNKAATVAKEMEGERNGRCKCVDAEDEPEFWQMLGGEIGCSVKGPVEHAKRDTESCRVVELYSMEDDSLEFVKVADGLLRPDQLADDDVMLVNCGTKIFVSVGSAAPQQEKACCMLKAQAFIASKGLPPFTPIMRVLKGQDVRCKYNPLSA</sequence>
<dbReference type="SMART" id="SM00262">
    <property type="entry name" value="GEL"/>
    <property type="match status" value="3"/>
</dbReference>
<dbReference type="InterPro" id="IPR029006">
    <property type="entry name" value="ADF-H/Gelsolin-like_dom_sf"/>
</dbReference>
<feature type="domain" description="Gelsolin-like" evidence="2">
    <location>
        <begin position="205"/>
        <end position="257"/>
    </location>
</feature>
<dbReference type="GeneID" id="17292085"/>
<evidence type="ECO:0000313" key="3">
    <source>
        <dbReference type="EMBL" id="EKX35362.1"/>
    </source>
</evidence>
<dbReference type="OMA" id="HDMTLAK"/>
<dbReference type="InterPro" id="IPR007123">
    <property type="entry name" value="Gelsolin-like_dom"/>
</dbReference>
<dbReference type="PANTHER" id="PTHR11977:SF51">
    <property type="entry name" value="PROTEIN FLIGHTLESS-1 HOMOLOG"/>
    <property type="match status" value="1"/>
</dbReference>
<dbReference type="KEGG" id="gtt:GUITHDRAFT_146562"/>
<protein>
    <recommendedName>
        <fullName evidence="2">Gelsolin-like domain-containing protein</fullName>
    </recommendedName>
</protein>
<dbReference type="Gene3D" id="3.40.20.10">
    <property type="entry name" value="Severin"/>
    <property type="match status" value="3"/>
</dbReference>
<dbReference type="EnsemblProtists" id="EKX35362">
    <property type="protein sequence ID" value="EKX35362"/>
    <property type="gene ID" value="GUITHDRAFT_146562"/>
</dbReference>
<dbReference type="InterPro" id="IPR007122">
    <property type="entry name" value="Villin/Gelsolin"/>
</dbReference>
<organism evidence="3">
    <name type="scientific">Guillardia theta (strain CCMP2712)</name>
    <name type="common">Cryptophyte</name>
    <dbReference type="NCBI Taxonomy" id="905079"/>
    <lineage>
        <taxon>Eukaryota</taxon>
        <taxon>Cryptophyceae</taxon>
        <taxon>Pyrenomonadales</taxon>
        <taxon>Geminigeraceae</taxon>
        <taxon>Guillardia</taxon>
    </lineage>
</organism>
<gene>
    <name evidence="3" type="ORF">GUITHDRAFT_146562</name>
</gene>
<feature type="domain" description="Gelsolin-like" evidence="2">
    <location>
        <begin position="309"/>
        <end position="374"/>
    </location>
</feature>
<keyword evidence="5" id="KW-1185">Reference proteome</keyword>
<evidence type="ECO:0000313" key="4">
    <source>
        <dbReference type="EnsemblProtists" id="EKX35362"/>
    </source>
</evidence>
<dbReference type="EMBL" id="JH993092">
    <property type="protein sequence ID" value="EKX35362.1"/>
    <property type="molecule type" value="Genomic_DNA"/>
</dbReference>
<dbReference type="eggNOG" id="KOG0443">
    <property type="taxonomic scope" value="Eukaryota"/>
</dbReference>
<dbReference type="PANTHER" id="PTHR11977">
    <property type="entry name" value="VILLIN"/>
    <property type="match status" value="1"/>
</dbReference>
<dbReference type="Pfam" id="PF00626">
    <property type="entry name" value="Gelsolin"/>
    <property type="match status" value="3"/>
</dbReference>
<dbReference type="PaxDb" id="55529-EKX35362"/>
<dbReference type="Proteomes" id="UP000011087">
    <property type="component" value="Unassembled WGS sequence"/>
</dbReference>
<reference evidence="4" key="3">
    <citation type="submission" date="2016-03" db="UniProtKB">
        <authorList>
            <consortium name="EnsemblProtists"/>
        </authorList>
    </citation>
    <scope>IDENTIFICATION</scope>
</reference>
<dbReference type="SUPFAM" id="SSF55753">
    <property type="entry name" value="Actin depolymerizing proteins"/>
    <property type="match status" value="3"/>
</dbReference>
<dbReference type="HOGENOM" id="CLU_002568_0_1_1"/>
<dbReference type="OrthoDB" id="6375767at2759"/>
<accession>L1IH18</accession>
<dbReference type="GO" id="GO:0051015">
    <property type="term" value="F:actin filament binding"/>
    <property type="evidence" value="ECO:0007669"/>
    <property type="project" value="InterPro"/>
</dbReference>
<dbReference type="RefSeq" id="XP_005822342.1">
    <property type="nucleotide sequence ID" value="XM_005822285.1"/>
</dbReference>
<evidence type="ECO:0000256" key="1">
    <source>
        <dbReference type="ARBA" id="ARBA00022737"/>
    </source>
</evidence>